<evidence type="ECO:0000313" key="2">
    <source>
        <dbReference type="EMBL" id="CAE0435742.1"/>
    </source>
</evidence>
<protein>
    <submittedName>
        <fullName evidence="2">Uncharacterized protein</fullName>
    </submittedName>
</protein>
<gene>
    <name evidence="2" type="ORF">ASTO00021_LOCUS6022</name>
</gene>
<dbReference type="EMBL" id="HBIN01008133">
    <property type="protein sequence ID" value="CAE0435742.1"/>
    <property type="molecule type" value="Transcribed_RNA"/>
</dbReference>
<reference evidence="2" key="1">
    <citation type="submission" date="2021-01" db="EMBL/GenBank/DDBJ databases">
        <authorList>
            <person name="Corre E."/>
            <person name="Pelletier E."/>
            <person name="Niang G."/>
            <person name="Scheremetjew M."/>
            <person name="Finn R."/>
            <person name="Kale V."/>
            <person name="Holt S."/>
            <person name="Cochrane G."/>
            <person name="Meng A."/>
            <person name="Brown T."/>
            <person name="Cohen L."/>
        </authorList>
    </citation>
    <scope>NUCLEOTIDE SEQUENCE</scope>
    <source>
        <strain evidence="2">GSBS06</strain>
    </source>
</reference>
<keyword evidence="1" id="KW-0472">Membrane</keyword>
<organism evidence="2">
    <name type="scientific">Aplanochytrium stocchinoi</name>
    <dbReference type="NCBI Taxonomy" id="215587"/>
    <lineage>
        <taxon>Eukaryota</taxon>
        <taxon>Sar</taxon>
        <taxon>Stramenopiles</taxon>
        <taxon>Bigyra</taxon>
        <taxon>Labyrinthulomycetes</taxon>
        <taxon>Thraustochytrida</taxon>
        <taxon>Thraustochytriidae</taxon>
        <taxon>Aplanochytrium</taxon>
    </lineage>
</organism>
<name>A0A7S3LNC0_9STRA</name>
<keyword evidence="1" id="KW-1133">Transmembrane helix</keyword>
<feature type="transmembrane region" description="Helical" evidence="1">
    <location>
        <begin position="42"/>
        <end position="62"/>
    </location>
</feature>
<evidence type="ECO:0000256" key="1">
    <source>
        <dbReference type="SAM" id="Phobius"/>
    </source>
</evidence>
<sequence>MARIVAGNKIEEFGLEDEESQMIPKGGKKINNSSTNTSNKRYFTAAWFLPLLLLLSLVIYFMTAKFLSNYKNEKEKAYVTKIGIRMEGKLEKSKVFNESLMQYLYEEHDETILAQVNNQQTDDKNIITDILKWEKNENAENLLTSMAQWFENIAETWPSYTLTTAEKQKLSELSTDMEQLSSIMVQRNMTKDEEKTLKRAHEFLLVIAKQSSLKTEELIKKLSKTESVPKAYKDFGVLLMSVEEAEPLFQEYRMRWEKVAKLLEKRTNDETEKVYRERLQKCVDMLVILEKGIENNPRIDFLLRSLLMDVLKD</sequence>
<accession>A0A7S3LNC0</accession>
<proteinExistence type="predicted"/>
<dbReference type="AlphaFoldDB" id="A0A7S3LNC0"/>
<keyword evidence="1" id="KW-0812">Transmembrane</keyword>